<feature type="domain" description="N-acetyltransferase" evidence="3">
    <location>
        <begin position="6"/>
        <end position="157"/>
    </location>
</feature>
<dbReference type="CDD" id="cd04301">
    <property type="entry name" value="NAT_SF"/>
    <property type="match status" value="1"/>
</dbReference>
<name>A0A934VZ73_9RHOB</name>
<keyword evidence="1" id="KW-0808">Transferase</keyword>
<dbReference type="InterPro" id="IPR000182">
    <property type="entry name" value="GNAT_dom"/>
</dbReference>
<dbReference type="EMBL" id="JAEPRQ010000001">
    <property type="protein sequence ID" value="MBK4215535.1"/>
    <property type="molecule type" value="Genomic_DNA"/>
</dbReference>
<evidence type="ECO:0000313" key="4">
    <source>
        <dbReference type="EMBL" id="MBK4215535.1"/>
    </source>
</evidence>
<evidence type="ECO:0000313" key="5">
    <source>
        <dbReference type="Proteomes" id="UP000640485"/>
    </source>
</evidence>
<keyword evidence="2" id="KW-0012">Acyltransferase</keyword>
<protein>
    <submittedName>
        <fullName evidence="4">GNAT family N-acetyltransferase</fullName>
    </submittedName>
</protein>
<accession>A0A934VZ73</accession>
<dbReference type="Gene3D" id="3.40.630.30">
    <property type="match status" value="1"/>
</dbReference>
<gene>
    <name evidence="4" type="ORF">JJJ17_06310</name>
</gene>
<dbReference type="PANTHER" id="PTHR43800">
    <property type="entry name" value="PEPTIDYL-LYSINE N-ACETYLTRANSFERASE YJAB"/>
    <property type="match status" value="1"/>
</dbReference>
<organism evidence="4 5">
    <name type="scientific">Paracoccus caeni</name>
    <dbReference type="NCBI Taxonomy" id="657651"/>
    <lineage>
        <taxon>Bacteria</taxon>
        <taxon>Pseudomonadati</taxon>
        <taxon>Pseudomonadota</taxon>
        <taxon>Alphaproteobacteria</taxon>
        <taxon>Rhodobacterales</taxon>
        <taxon>Paracoccaceae</taxon>
        <taxon>Paracoccus</taxon>
    </lineage>
</organism>
<dbReference type="SUPFAM" id="SSF55729">
    <property type="entry name" value="Acyl-CoA N-acyltransferases (Nat)"/>
    <property type="match status" value="1"/>
</dbReference>
<evidence type="ECO:0000256" key="2">
    <source>
        <dbReference type="ARBA" id="ARBA00023315"/>
    </source>
</evidence>
<dbReference type="PANTHER" id="PTHR43800:SF1">
    <property type="entry name" value="PEPTIDYL-LYSINE N-ACETYLTRANSFERASE YJAB"/>
    <property type="match status" value="1"/>
</dbReference>
<proteinExistence type="predicted"/>
<dbReference type="RefSeq" id="WP_200684558.1">
    <property type="nucleotide sequence ID" value="NZ_JAEPRQ010000001.1"/>
</dbReference>
<dbReference type="PROSITE" id="PS51186">
    <property type="entry name" value="GNAT"/>
    <property type="match status" value="1"/>
</dbReference>
<dbReference type="GO" id="GO:0016747">
    <property type="term" value="F:acyltransferase activity, transferring groups other than amino-acyl groups"/>
    <property type="evidence" value="ECO:0007669"/>
    <property type="project" value="InterPro"/>
</dbReference>
<keyword evidence="5" id="KW-1185">Reference proteome</keyword>
<sequence>MPSSDLIIRPATSADAALLPQVERRAGENFRQWPGLEWIAEDEVTSETRHLEMIAGGLVLLSTQSDGQISGFASTEMLGNAMHLWQIAVEPDHQGQGIGSALIARCRTEAMARSAKALTLTTFRDVPWNGPWYRRLGFAILATSDLTPELRKILEQEAEAGLTDRCAMSLRL</sequence>
<dbReference type="AlphaFoldDB" id="A0A934VZ73"/>
<evidence type="ECO:0000256" key="1">
    <source>
        <dbReference type="ARBA" id="ARBA00022679"/>
    </source>
</evidence>
<dbReference type="Proteomes" id="UP000640485">
    <property type="component" value="Unassembled WGS sequence"/>
</dbReference>
<evidence type="ECO:0000259" key="3">
    <source>
        <dbReference type="PROSITE" id="PS51186"/>
    </source>
</evidence>
<dbReference type="Pfam" id="PF00583">
    <property type="entry name" value="Acetyltransf_1"/>
    <property type="match status" value="1"/>
</dbReference>
<dbReference type="InterPro" id="IPR016181">
    <property type="entry name" value="Acyl_CoA_acyltransferase"/>
</dbReference>
<comment type="caution">
    <text evidence="4">The sequence shown here is derived from an EMBL/GenBank/DDBJ whole genome shotgun (WGS) entry which is preliminary data.</text>
</comment>
<reference evidence="4" key="1">
    <citation type="submission" date="2021-01" db="EMBL/GenBank/DDBJ databases">
        <title>Paracoccus amoyensis sp. nov., isolated from the surface seawater along the coast of Xiamen Island, China.</title>
        <authorList>
            <person name="Lyu L."/>
        </authorList>
    </citation>
    <scope>NUCLEOTIDE SEQUENCE</scope>
    <source>
        <strain evidence="4">MJ17</strain>
    </source>
</reference>